<dbReference type="AlphaFoldDB" id="A0A6C0HZK4"/>
<dbReference type="EC" id="2.7.1.21" evidence="2"/>
<dbReference type="GO" id="GO:0046104">
    <property type="term" value="P:thymidine metabolic process"/>
    <property type="evidence" value="ECO:0007669"/>
    <property type="project" value="TreeGrafter"/>
</dbReference>
<keyword evidence="7" id="KW-0418">Kinase</keyword>
<evidence type="ECO:0000256" key="8">
    <source>
        <dbReference type="ARBA" id="ARBA00022833"/>
    </source>
</evidence>
<evidence type="ECO:0000256" key="2">
    <source>
        <dbReference type="ARBA" id="ARBA00012118"/>
    </source>
</evidence>
<dbReference type="Pfam" id="PF00265">
    <property type="entry name" value="TK"/>
    <property type="match status" value="1"/>
</dbReference>
<keyword evidence="4" id="KW-0808">Transferase</keyword>
<evidence type="ECO:0000256" key="6">
    <source>
        <dbReference type="ARBA" id="ARBA00022741"/>
    </source>
</evidence>
<evidence type="ECO:0000256" key="9">
    <source>
        <dbReference type="ARBA" id="ARBA00022840"/>
    </source>
</evidence>
<protein>
    <recommendedName>
        <fullName evidence="2">thymidine kinase</fullName>
        <ecNumber evidence="2">2.7.1.21</ecNumber>
    </recommendedName>
</protein>
<evidence type="ECO:0000313" key="11">
    <source>
        <dbReference type="EMBL" id="QHT85959.1"/>
    </source>
</evidence>
<comment type="similarity">
    <text evidence="1">Belongs to the thymidine kinase family.</text>
</comment>
<keyword evidence="3" id="KW-0237">DNA synthesis</keyword>
<keyword evidence="5" id="KW-0479">Metal-binding</keyword>
<keyword evidence="9" id="KW-0067">ATP-binding</keyword>
<dbReference type="FunFam" id="3.40.50.300:FF:000948">
    <property type="entry name" value="Thymidine kinase"/>
    <property type="match status" value="1"/>
</dbReference>
<keyword evidence="6" id="KW-0547">Nucleotide-binding</keyword>
<dbReference type="GO" id="GO:0071897">
    <property type="term" value="P:DNA biosynthetic process"/>
    <property type="evidence" value="ECO:0007669"/>
    <property type="project" value="UniProtKB-KW"/>
</dbReference>
<dbReference type="Gene3D" id="3.40.50.300">
    <property type="entry name" value="P-loop containing nucleotide triphosphate hydrolases"/>
    <property type="match status" value="1"/>
</dbReference>
<dbReference type="PANTHER" id="PTHR11441:SF0">
    <property type="entry name" value="THYMIDINE KINASE, CYTOSOLIC"/>
    <property type="match status" value="1"/>
</dbReference>
<dbReference type="GO" id="GO:0004797">
    <property type="term" value="F:thymidine kinase activity"/>
    <property type="evidence" value="ECO:0007669"/>
    <property type="project" value="UniProtKB-EC"/>
</dbReference>
<dbReference type="GO" id="GO:0046872">
    <property type="term" value="F:metal ion binding"/>
    <property type="evidence" value="ECO:0007669"/>
    <property type="project" value="UniProtKB-KW"/>
</dbReference>
<dbReference type="SUPFAM" id="SSF57716">
    <property type="entry name" value="Glucocorticoid receptor-like (DNA-binding domain)"/>
    <property type="match status" value="1"/>
</dbReference>
<evidence type="ECO:0000256" key="10">
    <source>
        <dbReference type="ARBA" id="ARBA00048254"/>
    </source>
</evidence>
<dbReference type="InterPro" id="IPR027417">
    <property type="entry name" value="P-loop_NTPase"/>
</dbReference>
<dbReference type="PANTHER" id="PTHR11441">
    <property type="entry name" value="THYMIDINE KINASE"/>
    <property type="match status" value="1"/>
</dbReference>
<keyword evidence="8" id="KW-0862">Zinc</keyword>
<dbReference type="InterPro" id="IPR001267">
    <property type="entry name" value="Thymidine_kinase"/>
</dbReference>
<dbReference type="SUPFAM" id="SSF52540">
    <property type="entry name" value="P-loop containing nucleoside triphosphate hydrolases"/>
    <property type="match status" value="1"/>
</dbReference>
<dbReference type="Gene3D" id="3.30.60.20">
    <property type="match status" value="1"/>
</dbReference>
<evidence type="ECO:0000256" key="1">
    <source>
        <dbReference type="ARBA" id="ARBA00007587"/>
    </source>
</evidence>
<dbReference type="GO" id="GO:0005524">
    <property type="term" value="F:ATP binding"/>
    <property type="evidence" value="ECO:0007669"/>
    <property type="project" value="UniProtKB-KW"/>
</dbReference>
<organism evidence="11">
    <name type="scientific">viral metagenome</name>
    <dbReference type="NCBI Taxonomy" id="1070528"/>
    <lineage>
        <taxon>unclassified sequences</taxon>
        <taxon>metagenomes</taxon>
        <taxon>organismal metagenomes</taxon>
    </lineage>
</organism>
<accession>A0A6C0HZK4</accession>
<proteinExistence type="inferred from homology"/>
<name>A0A6C0HZK4_9ZZZZ</name>
<evidence type="ECO:0000256" key="7">
    <source>
        <dbReference type="ARBA" id="ARBA00022777"/>
    </source>
</evidence>
<sequence>MFSSNTHNYNTQPQPQSGRIELIIGCMYSGKTSEIIRRIQMYQTLNIPISIYTHLSDTRYAESGNICTHNRNTIQAIPVSKLQNIRNLEDYKKSKIVFIEEAQFFADLYETVLECANSDNKIVIICGLDGDFQMKPFEQIVRLIPCAESVVKLNALCKKCGDGTAASFSKRIVSSQERELVGSDGIYEAVCRRHYYE</sequence>
<comment type="catalytic activity">
    <reaction evidence="10">
        <text>thymidine + ATP = dTMP + ADP + H(+)</text>
        <dbReference type="Rhea" id="RHEA:19129"/>
        <dbReference type="ChEBI" id="CHEBI:15378"/>
        <dbReference type="ChEBI" id="CHEBI:17748"/>
        <dbReference type="ChEBI" id="CHEBI:30616"/>
        <dbReference type="ChEBI" id="CHEBI:63528"/>
        <dbReference type="ChEBI" id="CHEBI:456216"/>
        <dbReference type="EC" id="2.7.1.21"/>
    </reaction>
</comment>
<reference evidence="11" key="1">
    <citation type="journal article" date="2020" name="Nature">
        <title>Giant virus diversity and host interactions through global metagenomics.</title>
        <authorList>
            <person name="Schulz F."/>
            <person name="Roux S."/>
            <person name="Paez-Espino D."/>
            <person name="Jungbluth S."/>
            <person name="Walsh D.A."/>
            <person name="Denef V.J."/>
            <person name="McMahon K.D."/>
            <person name="Konstantinidis K.T."/>
            <person name="Eloe-Fadrosh E.A."/>
            <person name="Kyrpides N.C."/>
            <person name="Woyke T."/>
        </authorList>
    </citation>
    <scope>NUCLEOTIDE SEQUENCE</scope>
    <source>
        <strain evidence="11">GVMAG-M-3300023184-182</strain>
    </source>
</reference>
<evidence type="ECO:0000256" key="4">
    <source>
        <dbReference type="ARBA" id="ARBA00022679"/>
    </source>
</evidence>
<dbReference type="EMBL" id="MN740056">
    <property type="protein sequence ID" value="QHT85959.1"/>
    <property type="molecule type" value="Genomic_DNA"/>
</dbReference>
<dbReference type="PIRSF" id="PIRSF035805">
    <property type="entry name" value="TK_cell"/>
    <property type="match status" value="1"/>
</dbReference>
<evidence type="ECO:0000256" key="5">
    <source>
        <dbReference type="ARBA" id="ARBA00022723"/>
    </source>
</evidence>
<evidence type="ECO:0000256" key="3">
    <source>
        <dbReference type="ARBA" id="ARBA00022634"/>
    </source>
</evidence>